<comment type="caution">
    <text evidence="1">The sequence shown here is derived from an EMBL/GenBank/DDBJ whole genome shotgun (WGS) entry which is preliminary data.</text>
</comment>
<dbReference type="RefSeq" id="WP_169344709.1">
    <property type="nucleotide sequence ID" value="NZ_JABBJJ010000039.1"/>
</dbReference>
<dbReference type="AlphaFoldDB" id="A0A848LEZ1"/>
<gene>
    <name evidence="1" type="ORF">HG543_11195</name>
</gene>
<protein>
    <recommendedName>
        <fullName evidence="3">Baseplate protein J-like domain-containing protein</fullName>
    </recommendedName>
</protein>
<proteinExistence type="predicted"/>
<sequence length="816" mass="89914">MKPYLDWRGARLEGADWQGIHHLSLALDPLPGDGSPRGATLTVHLEKPATGLASHHVRVSGGHRVRDPRYAVTFPVDGSGNRLPQVTITFEVIGDHSVYTVSLLSGGTWSLHPFFASADFVFLMECETGDCRPPSGQVALPVAPAPVIDLVTKDYTGFLTLLADRIRVTNPHWADLSPASFERVLVDLLAHHGDMLSYYQDRVANEGFLETATQRYSVWQHGVLLGYALFDGVAATTVLAFQVSSSGHVPARLRVRMEERPGEAPVAFSVRARTRVEPECNLLVPAAWPGALTARIPAGETRMLLWGHGYKLRVGQRIAFVQGPFHQLVTLTEVTEKTQPGWVDDPNDPLLPAEKQVTEIAWGAADRLERDLYPWEFEQPLDAAEFEARRLRIHGNLAEAVHGEHRVAWLNPTSTPRRHDVVMRLDEQGSTVTTVTRGEDPVRLLRALRVPEGPVLFDEDAEGQRTLAMDVTIDDRPWYAQEHLHGSRSYDRHYVATTSEDGSVWLHFGDGVRGHEVRVDPVNNTPRIVLRYRIGEPIAGNCAPGTLTRVVPPEDPTSDEGIDFGSLGSVRATNVVPGSGGREPESLDAARQAIPASLRRGEPQRAVTLRDYAAVAEQVRGVARATVRVIGGSFNTLLLLIDPEGQEELDPALEQAVFERLDGLRMVGRELRVAAPIYVPLDIELAICAEPGWPRHEVRERVYAALRPGTRERPGYFHPDHLSFAEAVELGEVLAHVQSLPGVRSVKAFTFRPLRSAHAPKVAARIRLDTTEVARLDADPSYPENGRLVVRVEGLDSLLESPAYKYAIDVPPSEGA</sequence>
<name>A0A848LEZ1_9BACT</name>
<reference evidence="1 2" key="1">
    <citation type="submission" date="2020-04" db="EMBL/GenBank/DDBJ databases">
        <title>Draft genome of Pyxidicoccus fallax type strain.</title>
        <authorList>
            <person name="Whitworth D.E."/>
        </authorList>
    </citation>
    <scope>NUCLEOTIDE SEQUENCE [LARGE SCALE GENOMIC DNA]</scope>
    <source>
        <strain evidence="1 2">DSM 14698</strain>
    </source>
</reference>
<evidence type="ECO:0000313" key="2">
    <source>
        <dbReference type="Proteomes" id="UP000518300"/>
    </source>
</evidence>
<accession>A0A848LEZ1</accession>
<evidence type="ECO:0000313" key="1">
    <source>
        <dbReference type="EMBL" id="NMO15415.1"/>
    </source>
</evidence>
<organism evidence="1 2">
    <name type="scientific">Pyxidicoccus fallax</name>
    <dbReference type="NCBI Taxonomy" id="394095"/>
    <lineage>
        <taxon>Bacteria</taxon>
        <taxon>Pseudomonadati</taxon>
        <taxon>Myxococcota</taxon>
        <taxon>Myxococcia</taxon>
        <taxon>Myxococcales</taxon>
        <taxon>Cystobacterineae</taxon>
        <taxon>Myxococcaceae</taxon>
        <taxon>Pyxidicoccus</taxon>
    </lineage>
</organism>
<evidence type="ECO:0008006" key="3">
    <source>
        <dbReference type="Google" id="ProtNLM"/>
    </source>
</evidence>
<keyword evidence="2" id="KW-1185">Reference proteome</keyword>
<dbReference type="EMBL" id="JABBJJ010000039">
    <property type="protein sequence ID" value="NMO15415.1"/>
    <property type="molecule type" value="Genomic_DNA"/>
</dbReference>
<dbReference type="Proteomes" id="UP000518300">
    <property type="component" value="Unassembled WGS sequence"/>
</dbReference>